<evidence type="ECO:0000313" key="2">
    <source>
        <dbReference type="Proteomes" id="UP000240608"/>
    </source>
</evidence>
<accession>A0A2T4DQ04</accession>
<comment type="caution">
    <text evidence="1">The sequence shown here is derived from an EMBL/GenBank/DDBJ whole genome shotgun (WGS) entry which is preliminary data.</text>
</comment>
<proteinExistence type="predicted"/>
<dbReference type="AlphaFoldDB" id="A0A2T4DQ04"/>
<dbReference type="EMBL" id="PYVU01000079">
    <property type="protein sequence ID" value="PTB95890.1"/>
    <property type="molecule type" value="Genomic_DNA"/>
</dbReference>
<reference evidence="1 2" key="1">
    <citation type="submission" date="2018-03" db="EMBL/GenBank/DDBJ databases">
        <title>Cross-interface Injection: A General Nanoliter Liquid Handling Method Applied to Single Cells Genome Amplification Automated Nanoliter Liquid Handling Applied to Single Cell Multiple Displacement Amplification.</title>
        <authorList>
            <person name="Yun J."/>
            <person name="Xu P."/>
            <person name="Xu J."/>
            <person name="Dai X."/>
            <person name="Wang Y."/>
            <person name="Zheng X."/>
            <person name="Cao C."/>
            <person name="Yi Q."/>
            <person name="Zhu Y."/>
            <person name="Wang L."/>
            <person name="Dong Z."/>
            <person name="Huang Y."/>
            <person name="Huang L."/>
            <person name="Du W."/>
        </authorList>
    </citation>
    <scope>NUCLEOTIDE SEQUENCE [LARGE SCALE GENOMIC DNA]</scope>
    <source>
        <strain evidence="1 2">Z-D1-2</strain>
    </source>
</reference>
<dbReference type="Pfam" id="PF13715">
    <property type="entry name" value="CarbopepD_reg_2"/>
    <property type="match status" value="1"/>
</dbReference>
<dbReference type="InterPro" id="IPR008969">
    <property type="entry name" value="CarboxyPept-like_regulatory"/>
</dbReference>
<name>A0A2T4DQ04_9BACT</name>
<dbReference type="SUPFAM" id="SSF49464">
    <property type="entry name" value="Carboxypeptidase regulatory domain-like"/>
    <property type="match status" value="1"/>
</dbReference>
<evidence type="ECO:0008006" key="3">
    <source>
        <dbReference type="Google" id="ProtNLM"/>
    </source>
</evidence>
<protein>
    <recommendedName>
        <fullName evidence="3">Carboxypeptidase-like regulatory domain-containing protein</fullName>
    </recommendedName>
</protein>
<evidence type="ECO:0000313" key="1">
    <source>
        <dbReference type="EMBL" id="PTB95890.1"/>
    </source>
</evidence>
<dbReference type="Proteomes" id="UP000240608">
    <property type="component" value="Unassembled WGS sequence"/>
</dbReference>
<gene>
    <name evidence="1" type="ORF">C9994_09770</name>
</gene>
<sequence>MKKLIILLLIIPFFGISQKYQIIDREGEPVPFVTIYNAENQSGTISDNQGLFELASGQNVILSSIGFLKDTLTLPICDNICTIVLKEDIRQMEELVVYSDKKEWKNKFEEGFYDHKRVHYVDHLNNPSGYTFLLKIDNEKNVPAKLLKANFDVKNNGKTTMRVRIFAVDENGEPGHDILRENVMIEKFNIFTDISVDLAKYNIIMPPRGIFIGIDVYKIGEDDISFKLGIVVDEKAKSYRGNTFKDREFQLSERSVYGKPAYMMRNYRFSIEAAY</sequence>
<organism evidence="1 2">
    <name type="scientific">Marivirga lumbricoides</name>
    <dbReference type="NCBI Taxonomy" id="1046115"/>
    <lineage>
        <taxon>Bacteria</taxon>
        <taxon>Pseudomonadati</taxon>
        <taxon>Bacteroidota</taxon>
        <taxon>Cytophagia</taxon>
        <taxon>Cytophagales</taxon>
        <taxon>Marivirgaceae</taxon>
        <taxon>Marivirga</taxon>
    </lineage>
</organism>